<feature type="domain" description="PUA" evidence="1">
    <location>
        <begin position="77"/>
        <end position="151"/>
    </location>
</feature>
<evidence type="ECO:0000313" key="3">
    <source>
        <dbReference type="EMBL" id="ALG81272.1"/>
    </source>
</evidence>
<accession>A0A0F7P9I9</accession>
<reference evidence="3 4" key="3">
    <citation type="journal article" date="2016" name="Stand. Genomic Sci.">
        <title>Complete genome sequence of 'Halanaeroarchaeum sulfurireducens' M27-SA2, a sulfur-reducing and acetate-oxidizing haloarchaeon from the deep-sea hypersaline anoxic lake Medee.</title>
        <authorList>
            <person name="Messina E."/>
            <person name="Sorokin D.Y."/>
            <person name="Kublanov I.V."/>
            <person name="Toshchakov S."/>
            <person name="Lopatina A."/>
            <person name="Arcadi E."/>
            <person name="Smedile F."/>
            <person name="La Spada G."/>
            <person name="La Cono V."/>
            <person name="Yakimov M.M."/>
        </authorList>
    </citation>
    <scope>NUCLEOTIDE SEQUENCE [LARGE SCALE GENOMIC DNA]</scope>
    <source>
        <strain evidence="3 4">M27-SA2</strain>
    </source>
</reference>
<dbReference type="KEGG" id="hsf:HLASA_0363"/>
<dbReference type="InterPro" id="IPR004521">
    <property type="entry name" value="Uncharacterised_CHP00451"/>
</dbReference>
<name>A0A0F7P9I9_9EURY</name>
<dbReference type="PANTHER" id="PTHR22798:SF0">
    <property type="entry name" value="MALIGNANT T-CELL-AMPLIFIED SEQUENCE 1"/>
    <property type="match status" value="1"/>
</dbReference>
<dbReference type="SUPFAM" id="SSF88697">
    <property type="entry name" value="PUA domain-like"/>
    <property type="match status" value="1"/>
</dbReference>
<dbReference type="HOGENOM" id="CLU_090468_1_1_2"/>
<dbReference type="GeneID" id="26009732"/>
<sequence>MHIANRHHLRSDQVADLHEMLASDLGVELDADTYELVEFADEDFDVVLVDGEPLIWYPDGEPFVTVNGANHAEPERHVVTVDAGAISFVSDGADVMRPGIVEADEDIVEGDLVVISEETHGKALAIGRALTDGEDMVGEQGKVVASLHHVGDDLFDFEA</sequence>
<protein>
    <submittedName>
        <fullName evidence="2">RNA-binding protein</fullName>
    </submittedName>
</protein>
<dbReference type="GO" id="GO:0003723">
    <property type="term" value="F:RNA binding"/>
    <property type="evidence" value="ECO:0007669"/>
    <property type="project" value="InterPro"/>
</dbReference>
<dbReference type="KEGG" id="hsu:HLASF_0364"/>
<dbReference type="SMART" id="SM00359">
    <property type="entry name" value="PUA"/>
    <property type="match status" value="1"/>
</dbReference>
<dbReference type="AlphaFoldDB" id="A0A0F7P9I9"/>
<dbReference type="Gene3D" id="2.30.130.10">
    <property type="entry name" value="PUA domain"/>
    <property type="match status" value="1"/>
</dbReference>
<dbReference type="Proteomes" id="UP000069906">
    <property type="component" value="Chromosome"/>
</dbReference>
<proteinExistence type="predicted"/>
<dbReference type="InterPro" id="IPR002478">
    <property type="entry name" value="PUA"/>
</dbReference>
<dbReference type="EMBL" id="CP008874">
    <property type="protein sequence ID" value="AKH96870.1"/>
    <property type="molecule type" value="Genomic_DNA"/>
</dbReference>
<evidence type="ECO:0000313" key="4">
    <source>
        <dbReference type="Proteomes" id="UP000060390"/>
    </source>
</evidence>
<dbReference type="PANTHER" id="PTHR22798">
    <property type="entry name" value="MCT-1 PROTEIN"/>
    <property type="match status" value="1"/>
</dbReference>
<dbReference type="InterPro" id="IPR022430">
    <property type="entry name" value="CHP03684"/>
</dbReference>
<dbReference type="NCBIfam" id="TIGR03684">
    <property type="entry name" value="arCOG00985"/>
    <property type="match status" value="1"/>
</dbReference>
<dbReference type="RefSeq" id="WP_050047694.1">
    <property type="nucleotide sequence ID" value="NZ_CP008874.1"/>
</dbReference>
<dbReference type="Proteomes" id="UP000060390">
    <property type="component" value="Chromosome"/>
</dbReference>
<organism evidence="2 5">
    <name type="scientific">Halanaeroarchaeum sulfurireducens</name>
    <dbReference type="NCBI Taxonomy" id="1604004"/>
    <lineage>
        <taxon>Archaea</taxon>
        <taxon>Methanobacteriati</taxon>
        <taxon>Methanobacteriota</taxon>
        <taxon>Stenosarchaea group</taxon>
        <taxon>Halobacteria</taxon>
        <taxon>Halobacteriales</taxon>
        <taxon>Halobacteriaceae</taxon>
        <taxon>Halanaeroarchaeum</taxon>
    </lineage>
</organism>
<dbReference type="PATRIC" id="fig|1604004.4.peg.384"/>
<dbReference type="NCBIfam" id="TIGR00451">
    <property type="entry name" value="unchar_dom_2"/>
    <property type="match status" value="1"/>
</dbReference>
<keyword evidence="5" id="KW-1185">Reference proteome</keyword>
<dbReference type="Pfam" id="PF01472">
    <property type="entry name" value="PUA"/>
    <property type="match status" value="1"/>
</dbReference>
<evidence type="ECO:0000313" key="2">
    <source>
        <dbReference type="EMBL" id="AKH96870.1"/>
    </source>
</evidence>
<dbReference type="InterPro" id="IPR015947">
    <property type="entry name" value="PUA-like_sf"/>
</dbReference>
<evidence type="ECO:0000313" key="5">
    <source>
        <dbReference type="Proteomes" id="UP000069906"/>
    </source>
</evidence>
<evidence type="ECO:0000259" key="1">
    <source>
        <dbReference type="SMART" id="SM00359"/>
    </source>
</evidence>
<dbReference type="InterPro" id="IPR016437">
    <property type="entry name" value="MCT-1/Tma20"/>
</dbReference>
<dbReference type="OrthoDB" id="27972at2157"/>
<dbReference type="Gene3D" id="3.10.450.120">
    <property type="entry name" value="Pre-PUA domain, domain 1"/>
    <property type="match status" value="1"/>
</dbReference>
<dbReference type="CDD" id="cd21154">
    <property type="entry name" value="PUA_MJ1432-like"/>
    <property type="match status" value="1"/>
</dbReference>
<reference evidence="2 5" key="1">
    <citation type="journal article" date="2015" name="ISME J.">
        <title>Elemental sulfur and acetate can support life of a novel strictly anaerobic haloarchaeon.</title>
        <authorList>
            <person name="Sorokin D.Y."/>
            <person name="Kublanov I.V."/>
            <person name="Gavrilov S.N."/>
            <person name="Rojo D."/>
            <person name="Roman P."/>
            <person name="Golyshin P.N."/>
            <person name="Slepak V.Z."/>
            <person name="Smedile F."/>
            <person name="Ferrer M."/>
            <person name="Messina E."/>
            <person name="La Cono V."/>
            <person name="Yakimov M.M."/>
        </authorList>
    </citation>
    <scope>NUCLEOTIDE SEQUENCE [LARGE SCALE GENOMIC DNA]</scope>
    <source>
        <strain evidence="2 5">HSR2</strain>
    </source>
</reference>
<dbReference type="PROSITE" id="PS50890">
    <property type="entry name" value="PUA"/>
    <property type="match status" value="1"/>
</dbReference>
<dbReference type="GO" id="GO:0001731">
    <property type="term" value="P:formation of translation preinitiation complex"/>
    <property type="evidence" value="ECO:0007669"/>
    <property type="project" value="TreeGrafter"/>
</dbReference>
<dbReference type="EMBL" id="CP011564">
    <property type="protein sequence ID" value="ALG81272.1"/>
    <property type="molecule type" value="Genomic_DNA"/>
</dbReference>
<gene>
    <name evidence="3" type="ORF">HLASA_0363</name>
    <name evidence="2" type="ORF">HLASF_0364</name>
</gene>
<reference evidence="4" key="2">
    <citation type="submission" date="2015-05" db="EMBL/GenBank/DDBJ databases">
        <title>Complete genome sequence of Halanaeroarchaeum sulfurireducens type strain M27-SA2, a sulfate-reducer haloarchaeon from marine anoxic lake Medee.</title>
        <authorList>
            <person name="Messina E."/>
            <person name="Kublanov I.V."/>
            <person name="Toshchakov S."/>
            <person name="Arcadi E."/>
            <person name="La Spada G."/>
            <person name="La Cono V."/>
            <person name="Yakimov M.M."/>
        </authorList>
    </citation>
    <scope>NUCLEOTIDE SEQUENCE [LARGE SCALE GENOMIC DNA]</scope>
    <source>
        <strain evidence="4">M27-SA2</strain>
    </source>
</reference>
<dbReference type="PIRSF" id="PIRSF005067">
    <property type="entry name" value="Tma_RNA-bind_prd"/>
    <property type="match status" value="1"/>
</dbReference>
<dbReference type="NCBIfam" id="NF011154">
    <property type="entry name" value="PRK14560.1-6"/>
    <property type="match status" value="1"/>
</dbReference>
<dbReference type="InterPro" id="IPR036974">
    <property type="entry name" value="PUA_sf"/>
</dbReference>
<dbReference type="STRING" id="1604004.HLASA_0363"/>